<dbReference type="Proteomes" id="UP001148737">
    <property type="component" value="Unassembled WGS sequence"/>
</dbReference>
<evidence type="ECO:0000313" key="1">
    <source>
        <dbReference type="EMBL" id="KAJ3474643.1"/>
    </source>
</evidence>
<name>A0ACC1QGL7_9HYPO</name>
<gene>
    <name evidence="1" type="ORF">NLG97_g9751</name>
</gene>
<keyword evidence="2" id="KW-1185">Reference proteome</keyword>
<dbReference type="EMBL" id="JANAKD010002132">
    <property type="protein sequence ID" value="KAJ3474643.1"/>
    <property type="molecule type" value="Genomic_DNA"/>
</dbReference>
<accession>A0ACC1QGL7</accession>
<sequence>MQTPMPAPHLTTLAKSTAWRLWTLTGEDLVFRAISVAMFWFITYIILYLMIHVVAIVSVVLGLSTPEFWPHLFGPLRELHTVRGFWGNFWHQRLRKPLTGFADFFTDHILCIPRRTALSTYTRLFFVFALSGLLHHPLDVVQGQRWREPASVTFFLMQPLGIMVEDAVQATTRAWLLPRVVRSVAGYAWVALFLFATTPTWFFAIQRLGTSPNLLPIPVAEPLGKVFTNL</sequence>
<evidence type="ECO:0000313" key="2">
    <source>
        <dbReference type="Proteomes" id="UP001148737"/>
    </source>
</evidence>
<organism evidence="1 2">
    <name type="scientific">Lecanicillium saksenae</name>
    <dbReference type="NCBI Taxonomy" id="468837"/>
    <lineage>
        <taxon>Eukaryota</taxon>
        <taxon>Fungi</taxon>
        <taxon>Dikarya</taxon>
        <taxon>Ascomycota</taxon>
        <taxon>Pezizomycotina</taxon>
        <taxon>Sordariomycetes</taxon>
        <taxon>Hypocreomycetidae</taxon>
        <taxon>Hypocreales</taxon>
        <taxon>Cordycipitaceae</taxon>
        <taxon>Lecanicillium</taxon>
    </lineage>
</organism>
<reference evidence="1" key="1">
    <citation type="submission" date="2022-07" db="EMBL/GenBank/DDBJ databases">
        <title>Genome Sequence of Lecanicillium saksenae.</title>
        <authorList>
            <person name="Buettner E."/>
        </authorList>
    </citation>
    <scope>NUCLEOTIDE SEQUENCE</scope>
    <source>
        <strain evidence="1">VT-O1</strain>
    </source>
</reference>
<protein>
    <submittedName>
        <fullName evidence="1">Uncharacterized protein</fullName>
    </submittedName>
</protein>
<comment type="caution">
    <text evidence="1">The sequence shown here is derived from an EMBL/GenBank/DDBJ whole genome shotgun (WGS) entry which is preliminary data.</text>
</comment>
<proteinExistence type="predicted"/>